<feature type="region of interest" description="Disordered" evidence="1">
    <location>
        <begin position="1"/>
        <end position="27"/>
    </location>
</feature>
<protein>
    <submittedName>
        <fullName evidence="3">IS3 family transposase ISDsp1</fullName>
    </submittedName>
</protein>
<dbReference type="InterPro" id="IPR001584">
    <property type="entry name" value="Integrase_cat-core"/>
</dbReference>
<proteinExistence type="predicted"/>
<dbReference type="PROSITE" id="PS50994">
    <property type="entry name" value="INTEGRASE"/>
    <property type="match status" value="1"/>
</dbReference>
<organism evidence="3 4">
    <name type="scientific">Alienimonas chondri</name>
    <dbReference type="NCBI Taxonomy" id="2681879"/>
    <lineage>
        <taxon>Bacteria</taxon>
        <taxon>Pseudomonadati</taxon>
        <taxon>Planctomycetota</taxon>
        <taxon>Planctomycetia</taxon>
        <taxon>Planctomycetales</taxon>
        <taxon>Planctomycetaceae</taxon>
        <taxon>Alienimonas</taxon>
    </lineage>
</organism>
<dbReference type="NCBIfam" id="NF033516">
    <property type="entry name" value="transpos_IS3"/>
    <property type="match status" value="1"/>
</dbReference>
<evidence type="ECO:0000313" key="3">
    <source>
        <dbReference type="EMBL" id="NNJ24648.1"/>
    </source>
</evidence>
<dbReference type="InterPro" id="IPR012337">
    <property type="entry name" value="RNaseH-like_sf"/>
</dbReference>
<name>A0ABX1VA53_9PLAN</name>
<keyword evidence="4" id="KW-1185">Reference proteome</keyword>
<dbReference type="PANTHER" id="PTHR47515:SF1">
    <property type="entry name" value="BLR2054 PROTEIN"/>
    <property type="match status" value="1"/>
</dbReference>
<dbReference type="Pfam" id="PF13276">
    <property type="entry name" value="HTH_21"/>
    <property type="match status" value="1"/>
</dbReference>
<evidence type="ECO:0000256" key="1">
    <source>
        <dbReference type="SAM" id="MobiDB-lite"/>
    </source>
</evidence>
<accession>A0ABX1VA53</accession>
<dbReference type="EMBL" id="WTPX01000013">
    <property type="protein sequence ID" value="NNJ24648.1"/>
    <property type="molecule type" value="Genomic_DNA"/>
</dbReference>
<dbReference type="InterPro" id="IPR036397">
    <property type="entry name" value="RNaseH_sf"/>
</dbReference>
<dbReference type="InterPro" id="IPR048020">
    <property type="entry name" value="Transpos_IS3"/>
</dbReference>
<evidence type="ECO:0000313" key="4">
    <source>
        <dbReference type="Proteomes" id="UP000609651"/>
    </source>
</evidence>
<dbReference type="Pfam" id="PF13683">
    <property type="entry name" value="rve_3"/>
    <property type="match status" value="1"/>
</dbReference>
<reference evidence="3 4" key="1">
    <citation type="journal article" date="2020" name="Syst. Appl. Microbiol.">
        <title>Alienimonas chondri sp. nov., a novel planctomycete isolated from the biofilm of the red alga Chondrus crispus.</title>
        <authorList>
            <person name="Vitorino I."/>
            <person name="Albuquerque L."/>
            <person name="Wiegand S."/>
            <person name="Kallscheuer N."/>
            <person name="da Costa M.S."/>
            <person name="Lobo-da-Cunha A."/>
            <person name="Jogler C."/>
            <person name="Lage O.M."/>
        </authorList>
    </citation>
    <scope>NUCLEOTIDE SEQUENCE [LARGE SCALE GENOMIC DNA]</scope>
    <source>
        <strain evidence="3 4">LzC2</strain>
    </source>
</reference>
<dbReference type="SUPFAM" id="SSF53098">
    <property type="entry name" value="Ribonuclease H-like"/>
    <property type="match status" value="1"/>
</dbReference>
<dbReference type="InterPro" id="IPR025948">
    <property type="entry name" value="HTH-like_dom"/>
</dbReference>
<feature type="domain" description="Integrase catalytic" evidence="2">
    <location>
        <begin position="96"/>
        <end position="258"/>
    </location>
</feature>
<dbReference type="PANTHER" id="PTHR47515">
    <property type="entry name" value="LOW CALCIUM RESPONSE LOCUS PROTEIN T"/>
    <property type="match status" value="1"/>
</dbReference>
<evidence type="ECO:0000259" key="2">
    <source>
        <dbReference type="PROSITE" id="PS50994"/>
    </source>
</evidence>
<sequence length="272" mass="31161">MSQRRACRVVDQHRSSQRYESTPKSDEGRLLTRMHALVRRHPRYGYRRIGALLRAEGFRLNAKRTYRLWRREGFRVPRQQAKKRRVGSSANACHRRQAAGRNDVWAWDFAFDRTTGGTTLKWLSIVDGFTRECLALEVGRSVTAEDLIETLAALFRQRGAPNHLSSDNGPEFAAKAIRRWTERLQIDTLYVAPASPWENGDAESFHSKLRDEFLAAEEFGGLREARALTSSWQREYDETRPNSSLGYVTPAAFARTCGAGMRPEAEWTPRTS</sequence>
<comment type="caution">
    <text evidence="3">The sequence shown here is derived from an EMBL/GenBank/DDBJ whole genome shotgun (WGS) entry which is preliminary data.</text>
</comment>
<dbReference type="Proteomes" id="UP000609651">
    <property type="component" value="Unassembled WGS sequence"/>
</dbReference>
<dbReference type="Gene3D" id="3.30.420.10">
    <property type="entry name" value="Ribonuclease H-like superfamily/Ribonuclease H"/>
    <property type="match status" value="1"/>
</dbReference>
<gene>
    <name evidence="3" type="ORF">LzC2_07070</name>
</gene>